<dbReference type="EMBL" id="LR778301">
    <property type="protein sequence ID" value="CAB1370264.1"/>
    <property type="molecule type" value="Genomic_DNA"/>
</dbReference>
<name>A0A6S6XW42_9PROT</name>
<protein>
    <submittedName>
        <fullName evidence="1">Uncharacterized protein</fullName>
    </submittedName>
</protein>
<dbReference type="KEGG" id="doe:DENOEST_3110"/>
<evidence type="ECO:0000313" key="1">
    <source>
        <dbReference type="EMBL" id="CAB1370264.1"/>
    </source>
</evidence>
<organism evidence="1 2">
    <name type="scientific">Denitratisoma oestradiolicum</name>
    <dbReference type="NCBI Taxonomy" id="311182"/>
    <lineage>
        <taxon>Bacteria</taxon>
        <taxon>Pseudomonadati</taxon>
        <taxon>Pseudomonadota</taxon>
        <taxon>Betaproteobacteria</taxon>
        <taxon>Nitrosomonadales</taxon>
        <taxon>Sterolibacteriaceae</taxon>
        <taxon>Denitratisoma</taxon>
    </lineage>
</organism>
<dbReference type="AlphaFoldDB" id="A0A6S6XW42"/>
<gene>
    <name evidence="1" type="ORF">DENOEST_3110</name>
</gene>
<reference evidence="1 2" key="1">
    <citation type="submission" date="2020-03" db="EMBL/GenBank/DDBJ databases">
        <authorList>
            <consortium name="Genoscope - CEA"/>
            <person name="William W."/>
        </authorList>
    </citation>
    <scope>NUCLEOTIDE SEQUENCE [LARGE SCALE GENOMIC DNA]</scope>
    <source>
        <strain evidence="2">DSM 16959</strain>
    </source>
</reference>
<dbReference type="Proteomes" id="UP000515733">
    <property type="component" value="Chromosome"/>
</dbReference>
<keyword evidence="2" id="KW-1185">Reference proteome</keyword>
<proteinExistence type="predicted"/>
<evidence type="ECO:0000313" key="2">
    <source>
        <dbReference type="Proteomes" id="UP000515733"/>
    </source>
</evidence>
<sequence length="67" mass="7322">MLEHLHSVMPGSLRDKTLHYLATGNPLTLLHGGLPAQWYVENDAGPIDNHFCGNTIRLCLVELGSIA</sequence>
<accession>A0A6S6XW42</accession>